<comment type="caution">
    <text evidence="2">The sequence shown here is derived from an EMBL/GenBank/DDBJ whole genome shotgun (WGS) entry which is preliminary data.</text>
</comment>
<dbReference type="EMBL" id="JBALHR010000014">
    <property type="protein sequence ID" value="MEH7829895.1"/>
    <property type="molecule type" value="Genomic_DNA"/>
</dbReference>
<organism evidence="2 3">
    <name type="scientific">Gemmobacter denitrificans</name>
    <dbReference type="NCBI Taxonomy" id="3123040"/>
    <lineage>
        <taxon>Bacteria</taxon>
        <taxon>Pseudomonadati</taxon>
        <taxon>Pseudomonadota</taxon>
        <taxon>Alphaproteobacteria</taxon>
        <taxon>Rhodobacterales</taxon>
        <taxon>Paracoccaceae</taxon>
        <taxon>Gemmobacter</taxon>
    </lineage>
</organism>
<reference evidence="2" key="1">
    <citation type="submission" date="2024-02" db="EMBL/GenBank/DDBJ databases">
        <title>Genome sequences of strain Gemmobacter sp. JM10B15.</title>
        <authorList>
            <person name="Zhang M."/>
        </authorList>
    </citation>
    <scope>NUCLEOTIDE SEQUENCE</scope>
    <source>
        <strain evidence="2">JM10B15</strain>
    </source>
</reference>
<feature type="domain" description="Alginate export" evidence="1">
    <location>
        <begin position="251"/>
        <end position="581"/>
    </location>
</feature>
<keyword evidence="3" id="KW-1185">Reference proteome</keyword>
<evidence type="ECO:0000313" key="3">
    <source>
        <dbReference type="Proteomes" id="UP001431963"/>
    </source>
</evidence>
<sequence>MMVSILGKGAAGKPERQIMQLLRTTALVACAAMAVIVSGAAVSAQGVSEGSPFGNLEIGAVTVRIVNPSADAAINSRAEDAVRRALSLYPGARFSEQGMDFALGTARRAAGVANIDYDAAPGATGNVDLTINVTLADGARAAEGRGYALTGDSKDFPLIYDRNGTMLKFRLDALALYYANNNAWYGRPDLMLNGNPLVNGTPSGKGYDDWVEGYLHYGLYGITPIHSNLYLYGGVSAITAGSYGQELFTDKTRSHTFFEDAYVGIVGGNTDEQGNRLSYNLTAGRQRFTLANAFLIANTAANGEERAALQANARWSSDLLVLGQLSYNDTRFEAFYVDPDELPTLDTKTRIAGVNLETKPFDGFKFGASYLTVPQSRSNYFGPTGTIIGTRDGLELIDARFTYQPNPSNVAGPFFGGEIARQTNRNFDMDARAGWVELGYSLPQAKWSPSVSYRISYFSGDDPTTSTYERWDPLLSGGNGEQWVQGANHFKVVQDSNVIAHRIQARLKVAPRVEIVPQLWAFKADQLNNIGGNPALSFLSDHDYGYEANVTVKWFKSKNTYVHGHIAYTVPGDAVKSALGGSAKDWLSAMVFVRYAF</sequence>
<dbReference type="Proteomes" id="UP001431963">
    <property type="component" value="Unassembled WGS sequence"/>
</dbReference>
<proteinExistence type="predicted"/>
<dbReference type="RefSeq" id="WP_335424922.1">
    <property type="nucleotide sequence ID" value="NZ_JBALHR010000014.1"/>
</dbReference>
<accession>A0ABU8BYV8</accession>
<name>A0ABU8BYV8_9RHOB</name>
<dbReference type="Pfam" id="PF13372">
    <property type="entry name" value="Alginate_exp"/>
    <property type="match status" value="1"/>
</dbReference>
<gene>
    <name evidence="2" type="ORF">V6590_17230</name>
</gene>
<evidence type="ECO:0000313" key="2">
    <source>
        <dbReference type="EMBL" id="MEH7829895.1"/>
    </source>
</evidence>
<dbReference type="SUPFAM" id="SSF56935">
    <property type="entry name" value="Porins"/>
    <property type="match status" value="1"/>
</dbReference>
<dbReference type="InterPro" id="IPR025388">
    <property type="entry name" value="Alginate_export_dom"/>
</dbReference>
<evidence type="ECO:0000259" key="1">
    <source>
        <dbReference type="Pfam" id="PF13372"/>
    </source>
</evidence>
<protein>
    <submittedName>
        <fullName evidence="2">Alginate export family protein</fullName>
    </submittedName>
</protein>